<keyword evidence="6 9" id="KW-0119">Carbohydrate metabolism</keyword>
<evidence type="ECO:0000256" key="2">
    <source>
        <dbReference type="ARBA" id="ARBA00004851"/>
    </source>
</evidence>
<evidence type="ECO:0000256" key="10">
    <source>
        <dbReference type="SAM" id="SignalP"/>
    </source>
</evidence>
<reference evidence="12 13" key="1">
    <citation type="journal article" date="2022" name="IScience">
        <title>An ultrasensitive nanofiber-based assay for enzymatic hydrolysis and deep-sea microbial degradation of cellulose.</title>
        <authorList>
            <person name="Tsudome M."/>
            <person name="Tachioka M."/>
            <person name="Miyazaki M."/>
            <person name="Uchimura K."/>
            <person name="Tsuda M."/>
            <person name="Takaki Y."/>
            <person name="Deguchi S."/>
        </authorList>
    </citation>
    <scope>NUCLEOTIDE SEQUENCE [LARGE SCALE GENOMIC DNA]</scope>
    <source>
        <strain evidence="12 13">GE09</strain>
    </source>
</reference>
<dbReference type="Gene3D" id="2.60.120.430">
    <property type="entry name" value="Galactose-binding lectin"/>
    <property type="match status" value="1"/>
</dbReference>
<keyword evidence="4 9" id="KW-0858">Xylan degradation</keyword>
<evidence type="ECO:0000256" key="6">
    <source>
        <dbReference type="ARBA" id="ARBA00023277"/>
    </source>
</evidence>
<dbReference type="Pfam" id="PF11721">
    <property type="entry name" value="Malectin"/>
    <property type="match status" value="1"/>
</dbReference>
<evidence type="ECO:0000313" key="12">
    <source>
        <dbReference type="EMBL" id="BCD99802.1"/>
    </source>
</evidence>
<comment type="catalytic activity">
    <reaction evidence="1 9">
        <text>Endohydrolysis of (1-&gt;4)-beta-D-xylosidic linkages in xylans.</text>
        <dbReference type="EC" id="3.2.1.8"/>
    </reaction>
</comment>
<dbReference type="InterPro" id="IPR033123">
    <property type="entry name" value="GH11_dom"/>
</dbReference>
<dbReference type="InterPro" id="IPR013320">
    <property type="entry name" value="ConA-like_dom_sf"/>
</dbReference>
<evidence type="ECO:0000259" key="11">
    <source>
        <dbReference type="PROSITE" id="PS51761"/>
    </source>
</evidence>
<dbReference type="AlphaFoldDB" id="A0AAN1WLI5"/>
<feature type="active site" description="Nucleophile" evidence="9">
    <location>
        <position position="125"/>
    </location>
</feature>
<name>A0AAN1WLI5_9GAMM</name>
<comment type="pathway">
    <text evidence="2 9">Glycan degradation; xylan degradation.</text>
</comment>
<protein>
    <recommendedName>
        <fullName evidence="3 9">endo-1,4-beta-xylanase</fullName>
        <ecNumber evidence="3 9">3.2.1.8</ecNumber>
    </recommendedName>
</protein>
<dbReference type="InterPro" id="IPR021720">
    <property type="entry name" value="Malectin_dom"/>
</dbReference>
<dbReference type="PROSITE" id="PS51761">
    <property type="entry name" value="GH11_3"/>
    <property type="match status" value="1"/>
</dbReference>
<dbReference type="SUPFAM" id="SSF49899">
    <property type="entry name" value="Concanavalin A-like lectins/glucanases"/>
    <property type="match status" value="1"/>
</dbReference>
<dbReference type="InterPro" id="IPR001137">
    <property type="entry name" value="Glyco_hydro_11"/>
</dbReference>
<dbReference type="EC" id="3.2.1.8" evidence="3 9"/>
<dbReference type="KEGG" id="marq:MARGE09_P4004"/>
<gene>
    <name evidence="12" type="ORF">MARGE09_P4004</name>
</gene>
<keyword evidence="13" id="KW-1185">Reference proteome</keyword>
<organism evidence="12 13">
    <name type="scientific">Marinagarivorans cellulosilyticus</name>
    <dbReference type="NCBI Taxonomy" id="2721545"/>
    <lineage>
        <taxon>Bacteria</taxon>
        <taxon>Pseudomonadati</taxon>
        <taxon>Pseudomonadota</taxon>
        <taxon>Gammaproteobacteria</taxon>
        <taxon>Cellvibrionales</taxon>
        <taxon>Cellvibrionaceae</taxon>
        <taxon>Marinagarivorans</taxon>
    </lineage>
</organism>
<sequence>MKLQKTLLASVALGCASAFLAPGANACNGVLNSATNAVGTHNGYYYSFWRQTSQSNVQIGCGEGGDYSTDWSNVFNWVGGKGWNPGGPRIVSYEGTFQGKNANNQRGQNSYLALYGWTRVPTEVEYYVVESYGSYNPASCGTGNTGGVAGGGGQGDGRKGSYQADGATYDMVQCTRTNQPSISGTSTFKQFFSVRNPPKPWGEISGTINVQEHWDQWAAAGMRLGNDHDYMVLATEGYGGDGRNSSGDSNLRISEGPGSVQSCGDQNGTPVCCSITADPNRDGMGEQGGNACVVTPDTEGWHQPNPDNVLAAINVGGNGLDVQMDNIWYEPNRFVTGAEPYSTTDSVAGANSSVITTEGYGEDITIDIPLSNQWVSVDLSFAEMYQTELGQRAFSVSIEGDEVLTNVDVFGEVGHDVLWQPGPYVVRVTDGSLNIRLTSTIDNATISAVLVTKADEPVASSSAPVSSSSVAVSSSSVAPVVSSSSVAVSSSSAAVSSTPAASSSSSAGNSVALGSFNGWFLMLLGSLLLVLRRVSVKS</sequence>
<feature type="active site" description="Proton donor" evidence="9">
    <location>
        <position position="236"/>
    </location>
</feature>
<keyword evidence="7 9" id="KW-0326">Glycosidase</keyword>
<dbReference type="GO" id="GO:0045493">
    <property type="term" value="P:xylan catabolic process"/>
    <property type="evidence" value="ECO:0007669"/>
    <property type="project" value="UniProtKB-UniRule"/>
</dbReference>
<dbReference type="PANTHER" id="PTHR46828:SF2">
    <property type="entry name" value="ENDO-1,4-BETA-XYLANASE A-RELATED"/>
    <property type="match status" value="1"/>
</dbReference>
<proteinExistence type="inferred from homology"/>
<dbReference type="Proteomes" id="UP001320119">
    <property type="component" value="Chromosome"/>
</dbReference>
<keyword evidence="10" id="KW-0732">Signal</keyword>
<dbReference type="GO" id="GO:0031176">
    <property type="term" value="F:endo-1,4-beta-xylanase activity"/>
    <property type="evidence" value="ECO:0007669"/>
    <property type="project" value="UniProtKB-UniRule"/>
</dbReference>
<evidence type="ECO:0000256" key="1">
    <source>
        <dbReference type="ARBA" id="ARBA00000681"/>
    </source>
</evidence>
<evidence type="ECO:0000313" key="13">
    <source>
        <dbReference type="Proteomes" id="UP001320119"/>
    </source>
</evidence>
<evidence type="ECO:0000256" key="5">
    <source>
        <dbReference type="ARBA" id="ARBA00022801"/>
    </source>
</evidence>
<feature type="domain" description="GH11" evidence="11">
    <location>
        <begin position="32"/>
        <end position="249"/>
    </location>
</feature>
<evidence type="ECO:0000256" key="3">
    <source>
        <dbReference type="ARBA" id="ARBA00012590"/>
    </source>
</evidence>
<evidence type="ECO:0000256" key="8">
    <source>
        <dbReference type="ARBA" id="ARBA00023326"/>
    </source>
</evidence>
<keyword evidence="5 9" id="KW-0378">Hydrolase</keyword>
<feature type="chain" id="PRO_5042884304" description="endo-1,4-beta-xylanase" evidence="10">
    <location>
        <begin position="27"/>
        <end position="538"/>
    </location>
</feature>
<evidence type="ECO:0000256" key="7">
    <source>
        <dbReference type="ARBA" id="ARBA00023295"/>
    </source>
</evidence>
<dbReference type="RefSeq" id="WP_236985101.1">
    <property type="nucleotide sequence ID" value="NZ_AP023086.1"/>
</dbReference>
<dbReference type="InterPro" id="IPR013319">
    <property type="entry name" value="GH11/12"/>
</dbReference>
<feature type="signal peptide" evidence="10">
    <location>
        <begin position="1"/>
        <end position="26"/>
    </location>
</feature>
<evidence type="ECO:0000256" key="9">
    <source>
        <dbReference type="PROSITE-ProRule" id="PRU01097"/>
    </source>
</evidence>
<dbReference type="PANTHER" id="PTHR46828">
    <property type="entry name" value="ENDO-1,4-BETA-XYLANASE A-RELATED"/>
    <property type="match status" value="1"/>
</dbReference>
<dbReference type="Pfam" id="PF00457">
    <property type="entry name" value="Glyco_hydro_11"/>
    <property type="match status" value="1"/>
</dbReference>
<keyword evidence="8 9" id="KW-0624">Polysaccharide degradation</keyword>
<dbReference type="Gene3D" id="2.60.120.180">
    <property type="match status" value="1"/>
</dbReference>
<evidence type="ECO:0000256" key="4">
    <source>
        <dbReference type="ARBA" id="ARBA00022651"/>
    </source>
</evidence>
<dbReference type="EMBL" id="AP023086">
    <property type="protein sequence ID" value="BCD99802.1"/>
    <property type="molecule type" value="Genomic_DNA"/>
</dbReference>
<comment type="similarity">
    <text evidence="9">Belongs to the glycosyl hydrolase 11 (cellulase G) family.</text>
</comment>
<accession>A0AAN1WLI5</accession>